<evidence type="ECO:0000313" key="1">
    <source>
        <dbReference type="EMBL" id="MBX41989.1"/>
    </source>
</evidence>
<protein>
    <submittedName>
        <fullName evidence="1">Uncharacterized protein</fullName>
    </submittedName>
</protein>
<dbReference type="AlphaFoldDB" id="A0A2P2NHP4"/>
<organism evidence="1">
    <name type="scientific">Rhizophora mucronata</name>
    <name type="common">Asiatic mangrove</name>
    <dbReference type="NCBI Taxonomy" id="61149"/>
    <lineage>
        <taxon>Eukaryota</taxon>
        <taxon>Viridiplantae</taxon>
        <taxon>Streptophyta</taxon>
        <taxon>Embryophyta</taxon>
        <taxon>Tracheophyta</taxon>
        <taxon>Spermatophyta</taxon>
        <taxon>Magnoliopsida</taxon>
        <taxon>eudicotyledons</taxon>
        <taxon>Gunneridae</taxon>
        <taxon>Pentapetalae</taxon>
        <taxon>rosids</taxon>
        <taxon>fabids</taxon>
        <taxon>Malpighiales</taxon>
        <taxon>Rhizophoraceae</taxon>
        <taxon>Rhizophora</taxon>
    </lineage>
</organism>
<reference evidence="1" key="1">
    <citation type="submission" date="2018-02" db="EMBL/GenBank/DDBJ databases">
        <title>Rhizophora mucronata_Transcriptome.</title>
        <authorList>
            <person name="Meera S.P."/>
            <person name="Sreeshan A."/>
            <person name="Augustine A."/>
        </authorList>
    </citation>
    <scope>NUCLEOTIDE SEQUENCE</scope>
    <source>
        <tissue evidence="1">Leaf</tissue>
    </source>
</reference>
<proteinExistence type="predicted"/>
<accession>A0A2P2NHP4</accession>
<name>A0A2P2NHP4_RHIMU</name>
<sequence length="50" mass="5661">MAISHSVKALFISFFREALLPAAGLRSFLLRPPLLTATDQREKRTMMQKA</sequence>
<dbReference type="EMBL" id="GGEC01061505">
    <property type="protein sequence ID" value="MBX41989.1"/>
    <property type="molecule type" value="Transcribed_RNA"/>
</dbReference>